<gene>
    <name evidence="2" type="ORF">F5984_24275</name>
</gene>
<accession>A0A7J5TSH8</accession>
<evidence type="ECO:0000313" key="3">
    <source>
        <dbReference type="Proteomes" id="UP000488299"/>
    </source>
</evidence>
<dbReference type="RefSeq" id="WP_019991007.1">
    <property type="nucleotide sequence ID" value="NZ_WELI01000015.1"/>
</dbReference>
<comment type="caution">
    <text evidence="2">The sequence shown here is derived from an EMBL/GenBank/DDBJ whole genome shotgun (WGS) entry which is preliminary data.</text>
</comment>
<sequence>MKKSNEAVCPLSHEQASRLVQLFAPSFDACLAQAADKAGRPVVWQPVLTDIHEQVVHALSPVLIENRQQPGEVSPTLSLTLLPPPTRDTRLQPVPGQPLAPDSLTPTVKTSL</sequence>
<protein>
    <submittedName>
        <fullName evidence="2">Uncharacterized protein</fullName>
    </submittedName>
</protein>
<reference evidence="2 3" key="1">
    <citation type="submission" date="2019-10" db="EMBL/GenBank/DDBJ databases">
        <title>Rudanella paleaurantiibacter sp. nov., isolated from sludge.</title>
        <authorList>
            <person name="Xu S.Q."/>
        </authorList>
    </citation>
    <scope>NUCLEOTIDE SEQUENCE [LARGE SCALE GENOMIC DNA]</scope>
    <source>
        <strain evidence="2 3">HX-22-17</strain>
    </source>
</reference>
<organism evidence="2 3">
    <name type="scientific">Rudanella paleaurantiibacter</name>
    <dbReference type="NCBI Taxonomy" id="2614655"/>
    <lineage>
        <taxon>Bacteria</taxon>
        <taxon>Pseudomonadati</taxon>
        <taxon>Bacteroidota</taxon>
        <taxon>Cytophagia</taxon>
        <taxon>Cytophagales</taxon>
        <taxon>Cytophagaceae</taxon>
        <taxon>Rudanella</taxon>
    </lineage>
</organism>
<proteinExistence type="predicted"/>
<evidence type="ECO:0000256" key="1">
    <source>
        <dbReference type="SAM" id="MobiDB-lite"/>
    </source>
</evidence>
<feature type="region of interest" description="Disordered" evidence="1">
    <location>
        <begin position="74"/>
        <end position="112"/>
    </location>
</feature>
<evidence type="ECO:0000313" key="2">
    <source>
        <dbReference type="EMBL" id="KAB7726441.1"/>
    </source>
</evidence>
<dbReference type="AlphaFoldDB" id="A0A7J5TSH8"/>
<dbReference type="Proteomes" id="UP000488299">
    <property type="component" value="Unassembled WGS sequence"/>
</dbReference>
<keyword evidence="3" id="KW-1185">Reference proteome</keyword>
<dbReference type="EMBL" id="WELI01000015">
    <property type="protein sequence ID" value="KAB7726441.1"/>
    <property type="molecule type" value="Genomic_DNA"/>
</dbReference>
<name>A0A7J5TSH8_9BACT</name>